<dbReference type="GO" id="GO:0005634">
    <property type="term" value="C:nucleus"/>
    <property type="evidence" value="ECO:0000318"/>
    <property type="project" value="GO_Central"/>
</dbReference>
<dbReference type="EMBL" id="AMQM01005329">
    <property type="status" value="NOT_ANNOTATED_CDS"/>
    <property type="molecule type" value="Genomic_DNA"/>
</dbReference>
<dbReference type="EnsemblMetazoa" id="HelroT82938">
    <property type="protein sequence ID" value="HelroP82938"/>
    <property type="gene ID" value="HelroG82938"/>
</dbReference>
<dbReference type="eggNOG" id="KOG0155">
    <property type="taxonomic scope" value="Eukaryota"/>
</dbReference>
<dbReference type="InterPro" id="IPR002713">
    <property type="entry name" value="FF_domain"/>
</dbReference>
<dbReference type="HOGENOM" id="CLU_008684_2_0_1"/>
<reference evidence="6" key="1">
    <citation type="submission" date="2012-12" db="EMBL/GenBank/DDBJ databases">
        <authorList>
            <person name="Hellsten U."/>
            <person name="Grimwood J."/>
            <person name="Chapman J.A."/>
            <person name="Shapiro H."/>
            <person name="Aerts A."/>
            <person name="Otillar R.P."/>
            <person name="Terry A.Y."/>
            <person name="Boore J.L."/>
            <person name="Simakov O."/>
            <person name="Marletaz F."/>
            <person name="Cho S.-J."/>
            <person name="Edsinger-Gonzales E."/>
            <person name="Havlak P."/>
            <person name="Kuo D.-H."/>
            <person name="Larsson T."/>
            <person name="Lv J."/>
            <person name="Arendt D."/>
            <person name="Savage R."/>
            <person name="Osoegawa K."/>
            <person name="de Jong P."/>
            <person name="Lindberg D.R."/>
            <person name="Seaver E.C."/>
            <person name="Weisblat D.A."/>
            <person name="Putnam N.H."/>
            <person name="Grigoriev I.V."/>
            <person name="Rokhsar D.S."/>
        </authorList>
    </citation>
    <scope>NUCLEOTIDE SEQUENCE</scope>
</reference>
<dbReference type="InterPro" id="IPR036517">
    <property type="entry name" value="FF_domain_sf"/>
</dbReference>
<dbReference type="FunFam" id="1.10.10.440:FF:000006">
    <property type="entry name" value="Transcription elongation regulator 1 (CA150)"/>
    <property type="match status" value="1"/>
</dbReference>
<dbReference type="STRING" id="6412.T1G4Y2"/>
<feature type="domain" description="FF" evidence="3">
    <location>
        <begin position="340"/>
        <end position="405"/>
    </location>
</feature>
<evidence type="ECO:0000256" key="2">
    <source>
        <dbReference type="SAM" id="MobiDB-lite"/>
    </source>
</evidence>
<protein>
    <recommendedName>
        <fullName evidence="3">FF domain-containing protein</fullName>
    </recommendedName>
</protein>
<proteinExistence type="predicted"/>
<dbReference type="OMA" id="TCAVEER"/>
<dbReference type="SUPFAM" id="SSF81698">
    <property type="entry name" value="FF domain"/>
    <property type="match status" value="6"/>
</dbReference>
<keyword evidence="6" id="KW-1185">Reference proteome</keyword>
<reference evidence="4 6" key="2">
    <citation type="journal article" date="2013" name="Nature">
        <title>Insights into bilaterian evolution from three spiralian genomes.</title>
        <authorList>
            <person name="Simakov O."/>
            <person name="Marletaz F."/>
            <person name="Cho S.J."/>
            <person name="Edsinger-Gonzales E."/>
            <person name="Havlak P."/>
            <person name="Hellsten U."/>
            <person name="Kuo D.H."/>
            <person name="Larsson T."/>
            <person name="Lv J."/>
            <person name="Arendt D."/>
            <person name="Savage R."/>
            <person name="Osoegawa K."/>
            <person name="de Jong P."/>
            <person name="Grimwood J."/>
            <person name="Chapman J.A."/>
            <person name="Shapiro H."/>
            <person name="Aerts A."/>
            <person name="Otillar R.P."/>
            <person name="Terry A.Y."/>
            <person name="Boore J.L."/>
            <person name="Grigoriev I.V."/>
            <person name="Lindberg D.R."/>
            <person name="Seaver E.C."/>
            <person name="Weisblat D.A."/>
            <person name="Putnam N.H."/>
            <person name="Rokhsar D.S."/>
        </authorList>
    </citation>
    <scope>NUCLEOTIDE SEQUENCE</scope>
</reference>
<dbReference type="RefSeq" id="XP_009021232.1">
    <property type="nucleotide sequence ID" value="XM_009022984.1"/>
</dbReference>
<dbReference type="PANTHER" id="PTHR15377:SF3">
    <property type="entry name" value="WW DOMAIN-CONTAINING PROTEIN"/>
    <property type="match status" value="1"/>
</dbReference>
<evidence type="ECO:0000256" key="1">
    <source>
        <dbReference type="ARBA" id="ARBA00022737"/>
    </source>
</evidence>
<dbReference type="Gene3D" id="1.10.10.440">
    <property type="entry name" value="FF domain"/>
    <property type="match status" value="6"/>
</dbReference>
<dbReference type="FunFam" id="1.10.10.440:FF:000008">
    <property type="entry name" value="Transcription elongation regulator 1 (CA150)"/>
    <property type="match status" value="1"/>
</dbReference>
<name>T1G4Y2_HELRO</name>
<dbReference type="FunFam" id="1.10.10.440:FF:000005">
    <property type="entry name" value="Transcription elongation regulator 1 (CA150)"/>
    <property type="match status" value="1"/>
</dbReference>
<dbReference type="Pfam" id="PF01846">
    <property type="entry name" value="FF"/>
    <property type="match status" value="5"/>
</dbReference>
<dbReference type="InterPro" id="IPR045148">
    <property type="entry name" value="TCRG1-like"/>
</dbReference>
<dbReference type="GO" id="GO:0003712">
    <property type="term" value="F:transcription coregulator activity"/>
    <property type="evidence" value="ECO:0000318"/>
    <property type="project" value="GO_Central"/>
</dbReference>
<reference evidence="5" key="3">
    <citation type="submission" date="2015-06" db="UniProtKB">
        <authorList>
            <consortium name="EnsemblMetazoa"/>
        </authorList>
    </citation>
    <scope>IDENTIFICATION</scope>
</reference>
<evidence type="ECO:0000313" key="6">
    <source>
        <dbReference type="Proteomes" id="UP000015101"/>
    </source>
</evidence>
<dbReference type="OrthoDB" id="63972at2759"/>
<organism evidence="5 6">
    <name type="scientific">Helobdella robusta</name>
    <name type="common">Californian leech</name>
    <dbReference type="NCBI Taxonomy" id="6412"/>
    <lineage>
        <taxon>Eukaryota</taxon>
        <taxon>Metazoa</taxon>
        <taxon>Spiralia</taxon>
        <taxon>Lophotrochozoa</taxon>
        <taxon>Annelida</taxon>
        <taxon>Clitellata</taxon>
        <taxon>Hirudinea</taxon>
        <taxon>Rhynchobdellida</taxon>
        <taxon>Glossiphoniidae</taxon>
        <taxon>Helobdella</taxon>
    </lineage>
</organism>
<feature type="domain" description="FF" evidence="3">
    <location>
        <begin position="263"/>
        <end position="338"/>
    </location>
</feature>
<feature type="domain" description="FF" evidence="3">
    <location>
        <begin position="1"/>
        <end position="38"/>
    </location>
</feature>
<evidence type="ECO:0000313" key="4">
    <source>
        <dbReference type="EMBL" id="ESO00595.1"/>
    </source>
</evidence>
<feature type="region of interest" description="Disordered" evidence="2">
    <location>
        <begin position="406"/>
        <end position="427"/>
    </location>
</feature>
<dbReference type="EMBL" id="KB096900">
    <property type="protein sequence ID" value="ESO00595.1"/>
    <property type="molecule type" value="Genomic_DNA"/>
</dbReference>
<keyword evidence="1" id="KW-0677">Repeat</keyword>
<feature type="domain" description="FF" evidence="3">
    <location>
        <begin position="50"/>
        <end position="105"/>
    </location>
</feature>
<dbReference type="PROSITE" id="PS51676">
    <property type="entry name" value="FF"/>
    <property type="match status" value="4"/>
</dbReference>
<dbReference type="KEGG" id="hro:HELRODRAFT_82938"/>
<accession>T1G4Y2</accession>
<evidence type="ECO:0000259" key="3">
    <source>
        <dbReference type="PROSITE" id="PS51676"/>
    </source>
</evidence>
<dbReference type="Proteomes" id="UP000015101">
    <property type="component" value="Unassembled WGS sequence"/>
</dbReference>
<gene>
    <name evidence="5" type="primary">20216130</name>
    <name evidence="4" type="ORF">HELRODRAFT_82938</name>
</gene>
<dbReference type="PANTHER" id="PTHR15377">
    <property type="entry name" value="TRANSCRIPTION ELONGATION REGULATOR 1"/>
    <property type="match status" value="1"/>
</dbReference>
<dbReference type="SMART" id="SM00441">
    <property type="entry name" value="FF"/>
    <property type="match status" value="6"/>
</dbReference>
<dbReference type="GeneID" id="20216130"/>
<dbReference type="GO" id="GO:0070063">
    <property type="term" value="F:RNA polymerase binding"/>
    <property type="evidence" value="ECO:0000318"/>
    <property type="project" value="GO_Central"/>
</dbReference>
<evidence type="ECO:0000313" key="5">
    <source>
        <dbReference type="EnsemblMetazoa" id="HelroP82938"/>
    </source>
</evidence>
<dbReference type="CTD" id="20216130"/>
<dbReference type="InParanoid" id="T1G4Y2"/>
<sequence length="427" mass="51433">VSAFSTWEKELPKIVFDDRYLLLPTKDRKLAFDQYLKVRCEEERKEKMTKMKMKKEVFKSLLVDANLSGRTTFSEFCMKHSRDERFKSVEKMKEREGLFNEYMLEIRRRERMDGKFTLDKAKQDFNQMLKDTVPSLMLSTGISWSLVKSYTQYDPRYRVVVEHSPLCETWFKEYCDEELDEDTKRERERRERVEASMRQREKVVQESLMESLQERDKERKVHLREESVQHFRALLTDMVRSSDASWRETRHNLRKDNRWALAKHIDKSEKEKIFEEHISAIAKKTKMAFHKLLDETLGSQLTENWKNVRRMIKDDPRCTKFSSHEKRREKEFDEYLVQRRAKAKQEFRELLKETRIINHRSAQLATDSTQHLKDIIAILQKDKRYLVLDTMPEERIEILTSYIEEIANRGPSPPPTATEPRPRGRDY</sequence>
<dbReference type="AlphaFoldDB" id="T1G4Y2"/>